<dbReference type="EMBL" id="FQZZ01000006">
    <property type="protein sequence ID" value="SHK55368.1"/>
    <property type="molecule type" value="Genomic_DNA"/>
</dbReference>
<proteinExistence type="predicted"/>
<dbReference type="InterPro" id="IPR010664">
    <property type="entry name" value="LipoPS_assembly_LptC-rel"/>
</dbReference>
<reference evidence="2 3" key="1">
    <citation type="submission" date="2016-11" db="EMBL/GenBank/DDBJ databases">
        <authorList>
            <person name="Varghese N."/>
            <person name="Submissions S."/>
        </authorList>
    </citation>
    <scope>NUCLEOTIDE SEQUENCE [LARGE SCALE GENOMIC DNA]</scope>
    <source>
        <strain evidence="2 3">DSM 29620</strain>
    </source>
</reference>
<accession>A0A1H0E8C0</accession>
<feature type="transmembrane region" description="Helical" evidence="1">
    <location>
        <begin position="12"/>
        <end position="33"/>
    </location>
</feature>
<dbReference type="Gene3D" id="2.60.450.10">
    <property type="entry name" value="Lipopolysaccharide (LPS) transport protein A like domain"/>
    <property type="match status" value="1"/>
</dbReference>
<dbReference type="RefSeq" id="WP_149787250.1">
    <property type="nucleotide sequence ID" value="NZ_FNIO01000002.1"/>
</dbReference>
<keyword evidence="1" id="KW-1133">Transmembrane helix</keyword>
<dbReference type="Pfam" id="PF06835">
    <property type="entry name" value="LptC"/>
    <property type="match status" value="1"/>
</dbReference>
<organism evidence="2 3">
    <name type="scientific">Lutimaribacter pacificus</name>
    <dbReference type="NCBI Taxonomy" id="391948"/>
    <lineage>
        <taxon>Bacteria</taxon>
        <taxon>Pseudomonadati</taxon>
        <taxon>Pseudomonadota</taxon>
        <taxon>Alphaproteobacteria</taxon>
        <taxon>Rhodobacterales</taxon>
        <taxon>Roseobacteraceae</taxon>
        <taxon>Lutimaribacter</taxon>
    </lineage>
</organism>
<dbReference type="InterPro" id="IPR026265">
    <property type="entry name" value="LptC"/>
</dbReference>
<evidence type="ECO:0000256" key="1">
    <source>
        <dbReference type="SAM" id="Phobius"/>
    </source>
</evidence>
<protein>
    <submittedName>
        <fullName evidence="2">Lipopolysaccharide export system protein LptC</fullName>
    </submittedName>
</protein>
<keyword evidence="1" id="KW-0472">Membrane</keyword>
<dbReference type="GO" id="GO:0005886">
    <property type="term" value="C:plasma membrane"/>
    <property type="evidence" value="ECO:0007669"/>
    <property type="project" value="InterPro"/>
</dbReference>
<gene>
    <name evidence="2" type="ORF">SAMN05444142_106164</name>
</gene>
<dbReference type="Proteomes" id="UP000324252">
    <property type="component" value="Unassembled WGS sequence"/>
</dbReference>
<evidence type="ECO:0000313" key="3">
    <source>
        <dbReference type="Proteomes" id="UP000324252"/>
    </source>
</evidence>
<keyword evidence="1" id="KW-0812">Transmembrane</keyword>
<dbReference type="NCBIfam" id="TIGR04409">
    <property type="entry name" value="LptC_YrbK"/>
    <property type="match status" value="1"/>
</dbReference>
<keyword evidence="3" id="KW-1185">Reference proteome</keyword>
<sequence>MSRRDRYYPRLIAWLRILLPLLALGLLSTLFLLSRNIDPSRTIPFVTDEMENRVIDQQVTGPFFSGATAEGDLISFIATTARPDPEQADRLLARDLTAHIDFLSGSAMDFSAKQGVVNDRRQEAELIGDAVITTSAGYRMTTEKLTTALDRIEAETAGPVTGTGPPGRIDAGKMQIDSDPETGNAHLLFTNGVKLIYDPAN</sequence>
<dbReference type="OrthoDB" id="7871110at2"/>
<name>A0A1H0E8C0_9RHOB</name>
<evidence type="ECO:0000313" key="2">
    <source>
        <dbReference type="EMBL" id="SHK55368.1"/>
    </source>
</evidence>
<dbReference type="GO" id="GO:0015221">
    <property type="term" value="F:lipopolysaccharide transmembrane transporter activity"/>
    <property type="evidence" value="ECO:0007669"/>
    <property type="project" value="InterPro"/>
</dbReference>
<dbReference type="AlphaFoldDB" id="A0A1H0E8C0"/>